<keyword evidence="2" id="KW-1133">Transmembrane helix</keyword>
<feature type="transmembrane region" description="Helical" evidence="2">
    <location>
        <begin position="219"/>
        <end position="241"/>
    </location>
</feature>
<dbReference type="InterPro" id="IPR036779">
    <property type="entry name" value="LysM_dom_sf"/>
</dbReference>
<dbReference type="Gene3D" id="3.10.350.10">
    <property type="entry name" value="LysM domain"/>
    <property type="match status" value="1"/>
</dbReference>
<feature type="region of interest" description="Disordered" evidence="1">
    <location>
        <begin position="320"/>
        <end position="369"/>
    </location>
</feature>
<keyword evidence="2" id="KW-0472">Membrane</keyword>
<dbReference type="InterPro" id="IPR018392">
    <property type="entry name" value="LysM"/>
</dbReference>
<proteinExistence type="predicted"/>
<evidence type="ECO:0000256" key="2">
    <source>
        <dbReference type="SAM" id="Phobius"/>
    </source>
</evidence>
<evidence type="ECO:0000313" key="5">
    <source>
        <dbReference type="Proteomes" id="UP000823863"/>
    </source>
</evidence>
<dbReference type="PROSITE" id="PS51782">
    <property type="entry name" value="LYSM"/>
    <property type="match status" value="1"/>
</dbReference>
<evidence type="ECO:0000313" key="4">
    <source>
        <dbReference type="EMBL" id="HJC66615.1"/>
    </source>
</evidence>
<keyword evidence="2" id="KW-0812">Transmembrane</keyword>
<organism evidence="4 5">
    <name type="scientific">Candidatus Enterocloster excrementigallinarum</name>
    <dbReference type="NCBI Taxonomy" id="2838558"/>
    <lineage>
        <taxon>Bacteria</taxon>
        <taxon>Bacillati</taxon>
        <taxon>Bacillota</taxon>
        <taxon>Clostridia</taxon>
        <taxon>Lachnospirales</taxon>
        <taxon>Lachnospiraceae</taxon>
        <taxon>Enterocloster</taxon>
    </lineage>
</organism>
<dbReference type="SUPFAM" id="SSF54106">
    <property type="entry name" value="LysM domain"/>
    <property type="match status" value="1"/>
</dbReference>
<gene>
    <name evidence="4" type="ORF">H9931_07850</name>
</gene>
<feature type="compositionally biased region" description="Basic and acidic residues" evidence="1">
    <location>
        <begin position="356"/>
        <end position="365"/>
    </location>
</feature>
<protein>
    <submittedName>
        <fullName evidence="4">LysM peptidoglycan-binding domain-containing protein</fullName>
    </submittedName>
</protein>
<dbReference type="EMBL" id="DWWB01000043">
    <property type="protein sequence ID" value="HJC66615.1"/>
    <property type="molecule type" value="Genomic_DNA"/>
</dbReference>
<dbReference type="AlphaFoldDB" id="A0A9D2PWN8"/>
<evidence type="ECO:0000259" key="3">
    <source>
        <dbReference type="PROSITE" id="PS51782"/>
    </source>
</evidence>
<name>A0A9D2PWN8_9FIRM</name>
<accession>A0A9D2PWN8</accession>
<dbReference type="CDD" id="cd00118">
    <property type="entry name" value="LysM"/>
    <property type="match status" value="1"/>
</dbReference>
<comment type="caution">
    <text evidence="4">The sequence shown here is derived from an EMBL/GenBank/DDBJ whole genome shotgun (WGS) entry which is preliminary data.</text>
</comment>
<reference evidence="4" key="1">
    <citation type="journal article" date="2021" name="PeerJ">
        <title>Extensive microbial diversity within the chicken gut microbiome revealed by metagenomics and culture.</title>
        <authorList>
            <person name="Gilroy R."/>
            <person name="Ravi A."/>
            <person name="Getino M."/>
            <person name="Pursley I."/>
            <person name="Horton D.L."/>
            <person name="Alikhan N.F."/>
            <person name="Baker D."/>
            <person name="Gharbi K."/>
            <person name="Hall N."/>
            <person name="Watson M."/>
            <person name="Adriaenssens E.M."/>
            <person name="Foster-Nyarko E."/>
            <person name="Jarju S."/>
            <person name="Secka A."/>
            <person name="Antonio M."/>
            <person name="Oren A."/>
            <person name="Chaudhuri R.R."/>
            <person name="La Ragione R."/>
            <person name="Hildebrand F."/>
            <person name="Pallen M.J."/>
        </authorList>
    </citation>
    <scope>NUCLEOTIDE SEQUENCE</scope>
    <source>
        <strain evidence="4">CHK198-12963</strain>
    </source>
</reference>
<reference evidence="4" key="2">
    <citation type="submission" date="2021-04" db="EMBL/GenBank/DDBJ databases">
        <authorList>
            <person name="Gilroy R."/>
        </authorList>
    </citation>
    <scope>NUCLEOTIDE SEQUENCE</scope>
    <source>
        <strain evidence="4">CHK198-12963</strain>
    </source>
</reference>
<feature type="domain" description="LysM" evidence="3">
    <location>
        <begin position="375"/>
        <end position="422"/>
    </location>
</feature>
<dbReference type="Pfam" id="PF01476">
    <property type="entry name" value="LysM"/>
    <property type="match status" value="1"/>
</dbReference>
<dbReference type="SMART" id="SM00257">
    <property type="entry name" value="LysM"/>
    <property type="match status" value="1"/>
</dbReference>
<dbReference type="Proteomes" id="UP000823863">
    <property type="component" value="Unassembled WGS sequence"/>
</dbReference>
<evidence type="ECO:0000256" key="1">
    <source>
        <dbReference type="SAM" id="MobiDB-lite"/>
    </source>
</evidence>
<sequence>MGELYEPYPRLPKNIRQIGERDPILKLYVEDYVNTYLKRLKPWGGTDLRVGLLLGNVEMRGETPYVFVDGALEMEGVSAEGEAVVFTEEAWKKAYQDIEQIFPKRTVQGWFICGDAGCNLSPLNYWKLHGQYFSGKNQLMYLNSGLEGEEAIYITSPDGFYQLKGYSIFYERNQMMQDYMVLRKDARRVETSGDDRVIRDFKKRMDERKNEAVHERGTVHLLTGLCGVLTVTVLAGGVAMFNNFQKMQQMESVIASVLPGGTMMEETIPDSSGKGFTTAEEPDYLIEEAEGNISPIQSARTENETEGAAEAAAAANVQGESGSYVVPETMSPVKPSTAEETKNAEPESGGAVPAQEEQKEDRQSKEAAAADTNYHIYQVASGETLYGICFQVYGNLDHLEEICSINGLESENSIYAGQKLLMP</sequence>